<reference evidence="1 2" key="1">
    <citation type="submission" date="2015-09" db="EMBL/GenBank/DDBJ databases">
        <title>Genome sequencing project for genomic taxonomy and phylogenomics of Bacillus-like bacteria.</title>
        <authorList>
            <person name="Liu B."/>
            <person name="Wang J."/>
            <person name="Zhu Y."/>
            <person name="Liu G."/>
            <person name="Chen Q."/>
            <person name="Chen Z."/>
            <person name="Lan J."/>
            <person name="Che J."/>
            <person name="Ge C."/>
            <person name="Shi H."/>
            <person name="Pan Z."/>
            <person name="Liu X."/>
        </authorList>
    </citation>
    <scope>NUCLEOTIDE SEQUENCE [LARGE SCALE GENOMIC DNA]</scope>
    <source>
        <strain evidence="1 2">LMG 18435</strain>
    </source>
</reference>
<dbReference type="GO" id="GO:0016746">
    <property type="term" value="F:acyltransferase activity"/>
    <property type="evidence" value="ECO:0007669"/>
    <property type="project" value="UniProtKB-KW"/>
</dbReference>
<dbReference type="EMBL" id="LJJC01000004">
    <property type="protein sequence ID" value="KQL53049.1"/>
    <property type="molecule type" value="Genomic_DNA"/>
</dbReference>
<sequence length="238" mass="27906">MKQLKKNFYGNFFRICRSIVRIFYPKYTVQLPNNPGPVVYITHHQNLFGPFILLLWFRECIHAWILHVFLDRKACYDQYVNYTFTERFGWNRSWAKICAFLLSFTVSKLLRSCKGIPVYRGSRQIVNTFKQSTAALVKGESIAIFPDRDYSDSSSEMKDMYDGFLSLEKYYFKTTGQHVCFVPLYVSKNKRTIIGNQGISFRDGQIFKEEKQIVYNKIQAELNRLAVECGDIKQDGRG</sequence>
<keyword evidence="2" id="KW-1185">Reference proteome</keyword>
<keyword evidence="1" id="KW-0808">Transferase</keyword>
<accession>A0A0Q3THB7</accession>
<organism evidence="1 2">
    <name type="scientific">Heyndrickxia shackletonii</name>
    <dbReference type="NCBI Taxonomy" id="157838"/>
    <lineage>
        <taxon>Bacteria</taxon>
        <taxon>Bacillati</taxon>
        <taxon>Bacillota</taxon>
        <taxon>Bacilli</taxon>
        <taxon>Bacillales</taxon>
        <taxon>Bacillaceae</taxon>
        <taxon>Heyndrickxia</taxon>
    </lineage>
</organism>
<evidence type="ECO:0000313" key="1">
    <source>
        <dbReference type="EMBL" id="KQL53049.1"/>
    </source>
</evidence>
<dbReference type="PATRIC" id="fig|157838.3.peg.1263"/>
<dbReference type="STRING" id="157838.AN964_05675"/>
<name>A0A0Q3THB7_9BACI</name>
<dbReference type="OrthoDB" id="2165242at2"/>
<dbReference type="AlphaFoldDB" id="A0A0Q3THB7"/>
<proteinExistence type="predicted"/>
<keyword evidence="1" id="KW-0012">Acyltransferase</keyword>
<comment type="caution">
    <text evidence="1">The sequence shown here is derived from an EMBL/GenBank/DDBJ whole genome shotgun (WGS) entry which is preliminary data.</text>
</comment>
<protein>
    <submittedName>
        <fullName evidence="1">Glycerol acyltransferase</fullName>
    </submittedName>
</protein>
<evidence type="ECO:0000313" key="2">
    <source>
        <dbReference type="Proteomes" id="UP000051888"/>
    </source>
</evidence>
<dbReference type="Proteomes" id="UP000051888">
    <property type="component" value="Unassembled WGS sequence"/>
</dbReference>
<gene>
    <name evidence="1" type="ORF">AN964_05675</name>
</gene>
<dbReference type="RefSeq" id="WP_055738767.1">
    <property type="nucleotide sequence ID" value="NZ_JAAIWL010000004.1"/>
</dbReference>